<evidence type="ECO:0000313" key="2">
    <source>
        <dbReference type="EMBL" id="KAG6403138.1"/>
    </source>
</evidence>
<reference evidence="2" key="1">
    <citation type="submission" date="2018-01" db="EMBL/GenBank/DDBJ databases">
        <authorList>
            <person name="Mao J.F."/>
        </authorList>
    </citation>
    <scope>NUCLEOTIDE SEQUENCE</scope>
    <source>
        <strain evidence="2">Huo1</strain>
        <tissue evidence="2">Leaf</tissue>
    </source>
</reference>
<dbReference type="EMBL" id="PNBA02000013">
    <property type="protein sequence ID" value="KAG6403138.1"/>
    <property type="molecule type" value="Genomic_DNA"/>
</dbReference>
<keyword evidence="3" id="KW-1185">Reference proteome</keyword>
<accession>A0A8X8ZFW0</accession>
<feature type="domain" description="DM8" evidence="1">
    <location>
        <begin position="5"/>
        <end position="84"/>
    </location>
</feature>
<name>A0A8X8ZFW0_SALSN</name>
<sequence>MSLDTPILDSQLPSLLHQISQEGGYAFTSIAAHAATGDTRAAEAARDLAWEQLHSAGPWHSVVPIWRDAYAIASLHVAKCHLLSCPRHGPHHGRIHAAR</sequence>
<reference evidence="2" key="2">
    <citation type="submission" date="2020-08" db="EMBL/GenBank/DDBJ databases">
        <title>Plant Genome Project.</title>
        <authorList>
            <person name="Zhang R.-G."/>
        </authorList>
    </citation>
    <scope>NUCLEOTIDE SEQUENCE</scope>
    <source>
        <strain evidence="2">Huo1</strain>
        <tissue evidence="2">Leaf</tissue>
    </source>
</reference>
<organism evidence="2">
    <name type="scientific">Salvia splendens</name>
    <name type="common">Scarlet sage</name>
    <dbReference type="NCBI Taxonomy" id="180675"/>
    <lineage>
        <taxon>Eukaryota</taxon>
        <taxon>Viridiplantae</taxon>
        <taxon>Streptophyta</taxon>
        <taxon>Embryophyta</taxon>
        <taxon>Tracheophyta</taxon>
        <taxon>Spermatophyta</taxon>
        <taxon>Magnoliopsida</taxon>
        <taxon>eudicotyledons</taxon>
        <taxon>Gunneridae</taxon>
        <taxon>Pentapetalae</taxon>
        <taxon>asterids</taxon>
        <taxon>lamiids</taxon>
        <taxon>Lamiales</taxon>
        <taxon>Lamiaceae</taxon>
        <taxon>Nepetoideae</taxon>
        <taxon>Mentheae</taxon>
        <taxon>Salviinae</taxon>
        <taxon>Salvia</taxon>
        <taxon>Salvia subgen. Calosphace</taxon>
        <taxon>core Calosphace</taxon>
    </lineage>
</organism>
<dbReference type="InterPro" id="IPR056520">
    <property type="entry name" value="ARM_KDM8_N"/>
</dbReference>
<evidence type="ECO:0000313" key="3">
    <source>
        <dbReference type="Proteomes" id="UP000298416"/>
    </source>
</evidence>
<protein>
    <recommendedName>
        <fullName evidence="1">DM8 domain-containing protein</fullName>
    </recommendedName>
</protein>
<gene>
    <name evidence="2" type="ORF">SASPL_135355</name>
</gene>
<comment type="caution">
    <text evidence="2">The sequence shown here is derived from an EMBL/GenBank/DDBJ whole genome shotgun (WGS) entry which is preliminary data.</text>
</comment>
<dbReference type="Proteomes" id="UP000298416">
    <property type="component" value="Unassembled WGS sequence"/>
</dbReference>
<dbReference type="Pfam" id="PF24472">
    <property type="entry name" value="ARM_KDM8_N"/>
    <property type="match status" value="1"/>
</dbReference>
<proteinExistence type="predicted"/>
<evidence type="ECO:0000259" key="1">
    <source>
        <dbReference type="Pfam" id="PF24472"/>
    </source>
</evidence>
<dbReference type="AlphaFoldDB" id="A0A8X8ZFW0"/>